<accession>A0AAP5IAX7</accession>
<sequence length="70" mass="7868">METHEILQALPKLSTKDCVKIAETALELIHQEQKSLTKDEQKRLLEAAAKTAIEDYVPGRELIVFSEMGS</sequence>
<dbReference type="RefSeq" id="WP_208339261.1">
    <property type="nucleotide sequence ID" value="NZ_CAWQFN010000502.1"/>
</dbReference>
<keyword evidence="2" id="KW-1185">Reference proteome</keyword>
<organism evidence="1 2">
    <name type="scientific">Aetokthonos hydrillicola Thurmond2011</name>
    <dbReference type="NCBI Taxonomy" id="2712845"/>
    <lineage>
        <taxon>Bacteria</taxon>
        <taxon>Bacillati</taxon>
        <taxon>Cyanobacteriota</taxon>
        <taxon>Cyanophyceae</taxon>
        <taxon>Nostocales</taxon>
        <taxon>Hapalosiphonaceae</taxon>
        <taxon>Aetokthonos</taxon>
    </lineage>
</organism>
<evidence type="ECO:0000313" key="1">
    <source>
        <dbReference type="EMBL" id="MDR9896383.1"/>
    </source>
</evidence>
<proteinExistence type="predicted"/>
<evidence type="ECO:0000313" key="2">
    <source>
        <dbReference type="Proteomes" id="UP000667802"/>
    </source>
</evidence>
<gene>
    <name evidence="1" type="ORF">G7B40_017720</name>
</gene>
<dbReference type="EMBL" id="JAALHA020000008">
    <property type="protein sequence ID" value="MDR9896383.1"/>
    <property type="molecule type" value="Genomic_DNA"/>
</dbReference>
<name>A0AAP5IAX7_9CYAN</name>
<protein>
    <submittedName>
        <fullName evidence="1">Uncharacterized protein</fullName>
    </submittedName>
</protein>
<reference evidence="2" key="1">
    <citation type="journal article" date="2021" name="Science">
        <title>Hunting the eagle killer: A cyanobacterial neurotoxin causes vacuolar myelinopathy.</title>
        <authorList>
            <person name="Breinlinger S."/>
            <person name="Phillips T.J."/>
            <person name="Haram B.N."/>
            <person name="Mares J."/>
            <person name="Martinez Yerena J.A."/>
            <person name="Hrouzek P."/>
            <person name="Sobotka R."/>
            <person name="Henderson W.M."/>
            <person name="Schmieder P."/>
            <person name="Williams S.M."/>
            <person name="Lauderdale J.D."/>
            <person name="Wilde H.D."/>
            <person name="Gerrin W."/>
            <person name="Kust A."/>
            <person name="Washington J.W."/>
            <person name="Wagner C."/>
            <person name="Geier B."/>
            <person name="Liebeke M."/>
            <person name="Enke H."/>
            <person name="Niedermeyer T.H.J."/>
            <person name="Wilde S.B."/>
        </authorList>
    </citation>
    <scope>NUCLEOTIDE SEQUENCE [LARGE SCALE GENOMIC DNA]</scope>
    <source>
        <strain evidence="2">Thurmond2011</strain>
    </source>
</reference>
<dbReference type="AlphaFoldDB" id="A0AAP5IAX7"/>
<comment type="caution">
    <text evidence="1">The sequence shown here is derived from an EMBL/GenBank/DDBJ whole genome shotgun (WGS) entry which is preliminary data.</text>
</comment>
<dbReference type="Proteomes" id="UP000667802">
    <property type="component" value="Unassembled WGS sequence"/>
</dbReference>